<dbReference type="PANTHER" id="PTHR33264:SF6">
    <property type="entry name" value="OS01G0638800 PROTEIN"/>
    <property type="match status" value="1"/>
</dbReference>
<comment type="caution">
    <text evidence="1">The sequence shown here is derived from an EMBL/GenBank/DDBJ whole genome shotgun (WGS) entry which is preliminary data.</text>
</comment>
<reference evidence="1 2" key="1">
    <citation type="submission" date="2024-06" db="EMBL/GenBank/DDBJ databases">
        <title>A chromosome level genome sequence of Diviner's sage (Salvia divinorum).</title>
        <authorList>
            <person name="Ford S.A."/>
            <person name="Ro D.-K."/>
            <person name="Ness R.W."/>
            <person name="Phillips M.A."/>
        </authorList>
    </citation>
    <scope>NUCLEOTIDE SEQUENCE [LARGE SCALE GENOMIC DNA]</scope>
    <source>
        <strain evidence="1">SAF-2024a</strain>
        <tissue evidence="1">Leaf</tissue>
    </source>
</reference>
<proteinExistence type="predicted"/>
<organism evidence="1 2">
    <name type="scientific">Salvia divinorum</name>
    <name type="common">Maria pastora</name>
    <name type="synonym">Diviner's sage</name>
    <dbReference type="NCBI Taxonomy" id="28513"/>
    <lineage>
        <taxon>Eukaryota</taxon>
        <taxon>Viridiplantae</taxon>
        <taxon>Streptophyta</taxon>
        <taxon>Embryophyta</taxon>
        <taxon>Tracheophyta</taxon>
        <taxon>Spermatophyta</taxon>
        <taxon>Magnoliopsida</taxon>
        <taxon>eudicotyledons</taxon>
        <taxon>Gunneridae</taxon>
        <taxon>Pentapetalae</taxon>
        <taxon>asterids</taxon>
        <taxon>lamiids</taxon>
        <taxon>Lamiales</taxon>
        <taxon>Lamiaceae</taxon>
        <taxon>Nepetoideae</taxon>
        <taxon>Mentheae</taxon>
        <taxon>Salviinae</taxon>
        <taxon>Salvia</taxon>
        <taxon>Salvia subgen. Calosphace</taxon>
    </lineage>
</organism>
<dbReference type="AlphaFoldDB" id="A0ABD1HAB1"/>
<evidence type="ECO:0000313" key="1">
    <source>
        <dbReference type="EMBL" id="KAL1553369.1"/>
    </source>
</evidence>
<protein>
    <submittedName>
        <fullName evidence="1">Uncharacterized protein</fullName>
    </submittedName>
</protein>
<gene>
    <name evidence="1" type="ORF">AAHA92_14058</name>
</gene>
<sequence>MCDRNASPPSSSSSSSVAAVSRCRSRHSAEEEEEDGCTGRSCQSCTAGVIADCVAVCCCPCAVVNIFTLAFVKLPWAVARRCLSRRRERRRRLEEERRKRGDGVGEVTTSEIVVNIGEELLNDEFGAELKGEEVWLELYELGHLGFGRVSFTGIPFQDKGD</sequence>
<accession>A0ABD1HAB1</accession>
<name>A0ABD1HAB1_SALDI</name>
<dbReference type="EMBL" id="JBEAFC010000006">
    <property type="protein sequence ID" value="KAL1553369.1"/>
    <property type="molecule type" value="Genomic_DNA"/>
</dbReference>
<keyword evidence="2" id="KW-1185">Reference proteome</keyword>
<dbReference type="Proteomes" id="UP001567538">
    <property type="component" value="Unassembled WGS sequence"/>
</dbReference>
<dbReference type="PANTHER" id="PTHR33264">
    <property type="entry name" value="EXPRESSED PROTEIN"/>
    <property type="match status" value="1"/>
</dbReference>
<evidence type="ECO:0000313" key="2">
    <source>
        <dbReference type="Proteomes" id="UP001567538"/>
    </source>
</evidence>